<evidence type="ECO:0000256" key="2">
    <source>
        <dbReference type="ARBA" id="ARBA00023002"/>
    </source>
</evidence>
<accession>A0A972GT84</accession>
<sequence>MKIRGALYMELTGIVAVVSGSSSGVGLAALKALVQKGAHVVALARDEQNLINAIDSIHPDFKKNIITIATDVRNETSVRIAIDQAASKFGHIDILINAAGVSMSGKQLVQDIDLAEWNRIMETNLTGTFLMCREVLLKMVERNNGYIINILSTAAFQASGGNSIYAASKFGARALTEAMIAANRRSGIRVTSISPGAIDTNIWTHKMNAVSQESRDTMLKAESIADIILFLVSQPPEVHIENITVTPWYR</sequence>
<dbReference type="InterPro" id="IPR002347">
    <property type="entry name" value="SDR_fam"/>
</dbReference>
<dbReference type="InterPro" id="IPR036291">
    <property type="entry name" value="NAD(P)-bd_dom_sf"/>
</dbReference>
<gene>
    <name evidence="4" type="ORF">GC093_21265</name>
</gene>
<dbReference type="AlphaFoldDB" id="A0A972GT84"/>
<evidence type="ECO:0000313" key="5">
    <source>
        <dbReference type="Proteomes" id="UP000641588"/>
    </source>
</evidence>
<dbReference type="Pfam" id="PF00106">
    <property type="entry name" value="adh_short"/>
    <property type="match status" value="1"/>
</dbReference>
<evidence type="ECO:0000256" key="1">
    <source>
        <dbReference type="ARBA" id="ARBA00006484"/>
    </source>
</evidence>
<comment type="similarity">
    <text evidence="1 3">Belongs to the short-chain dehydrogenases/reductases (SDR) family.</text>
</comment>
<reference evidence="4" key="1">
    <citation type="submission" date="2019-10" db="EMBL/GenBank/DDBJ databases">
        <title>Description of Paenibacillus glebae sp. nov.</title>
        <authorList>
            <person name="Carlier A."/>
            <person name="Qi S."/>
        </authorList>
    </citation>
    <scope>NUCLEOTIDE SEQUENCE</scope>
    <source>
        <strain evidence="4">LMG 31456</strain>
    </source>
</reference>
<dbReference type="EMBL" id="WHOD01000079">
    <property type="protein sequence ID" value="NOU95735.1"/>
    <property type="molecule type" value="Genomic_DNA"/>
</dbReference>
<proteinExistence type="inferred from homology"/>
<dbReference type="PANTHER" id="PTHR43115">
    <property type="entry name" value="DEHYDROGENASE/REDUCTASE SDR FAMILY MEMBER 11"/>
    <property type="match status" value="1"/>
</dbReference>
<comment type="caution">
    <text evidence="4">The sequence shown here is derived from an EMBL/GenBank/DDBJ whole genome shotgun (WGS) entry which is preliminary data.</text>
</comment>
<protein>
    <submittedName>
        <fullName evidence="4">SDR family NAD(P)-dependent oxidoreductase</fullName>
    </submittedName>
</protein>
<dbReference type="PANTHER" id="PTHR43115:SF4">
    <property type="entry name" value="DEHYDROGENASE_REDUCTASE SDR FAMILY MEMBER 11"/>
    <property type="match status" value="1"/>
</dbReference>
<dbReference type="CDD" id="cd05233">
    <property type="entry name" value="SDR_c"/>
    <property type="match status" value="1"/>
</dbReference>
<dbReference type="GO" id="GO:0016616">
    <property type="term" value="F:oxidoreductase activity, acting on the CH-OH group of donors, NAD or NADP as acceptor"/>
    <property type="evidence" value="ECO:0007669"/>
    <property type="project" value="UniProtKB-ARBA"/>
</dbReference>
<evidence type="ECO:0000313" key="4">
    <source>
        <dbReference type="EMBL" id="NOU95735.1"/>
    </source>
</evidence>
<dbReference type="Proteomes" id="UP000641588">
    <property type="component" value="Unassembled WGS sequence"/>
</dbReference>
<evidence type="ECO:0000256" key="3">
    <source>
        <dbReference type="RuleBase" id="RU000363"/>
    </source>
</evidence>
<dbReference type="PRINTS" id="PR00080">
    <property type="entry name" value="SDRFAMILY"/>
</dbReference>
<organism evidence="4 5">
    <name type="scientific">Paenibacillus foliorum</name>
    <dbReference type="NCBI Taxonomy" id="2654974"/>
    <lineage>
        <taxon>Bacteria</taxon>
        <taxon>Bacillati</taxon>
        <taxon>Bacillota</taxon>
        <taxon>Bacilli</taxon>
        <taxon>Bacillales</taxon>
        <taxon>Paenibacillaceae</taxon>
        <taxon>Paenibacillus</taxon>
    </lineage>
</organism>
<keyword evidence="5" id="KW-1185">Reference proteome</keyword>
<keyword evidence="2" id="KW-0560">Oxidoreductase</keyword>
<name>A0A972GT84_9BACL</name>
<dbReference type="SUPFAM" id="SSF51735">
    <property type="entry name" value="NAD(P)-binding Rossmann-fold domains"/>
    <property type="match status" value="1"/>
</dbReference>
<dbReference type="PRINTS" id="PR00081">
    <property type="entry name" value="GDHRDH"/>
</dbReference>
<dbReference type="FunFam" id="3.40.50.720:FF:000047">
    <property type="entry name" value="NADP-dependent L-serine/L-allo-threonine dehydrogenase"/>
    <property type="match status" value="1"/>
</dbReference>
<dbReference type="Gene3D" id="3.40.50.720">
    <property type="entry name" value="NAD(P)-binding Rossmann-like Domain"/>
    <property type="match status" value="1"/>
</dbReference>